<dbReference type="PANTHER" id="PTHR43133">
    <property type="entry name" value="RNA POLYMERASE ECF-TYPE SIGMA FACTO"/>
    <property type="match status" value="1"/>
</dbReference>
<evidence type="ECO:0000256" key="3">
    <source>
        <dbReference type="ARBA" id="ARBA00023082"/>
    </source>
</evidence>
<keyword evidence="3" id="KW-0731">Sigma factor</keyword>
<comment type="caution">
    <text evidence="7">The sequence shown here is derived from an EMBL/GenBank/DDBJ whole genome shotgun (WGS) entry which is preliminary data.</text>
</comment>
<accession>A0A5C5ZYY4</accession>
<dbReference type="InterPro" id="IPR036388">
    <property type="entry name" value="WH-like_DNA-bd_sf"/>
</dbReference>
<organism evidence="7 8">
    <name type="scientific">Neorhodopirellula pilleata</name>
    <dbReference type="NCBI Taxonomy" id="2714738"/>
    <lineage>
        <taxon>Bacteria</taxon>
        <taxon>Pseudomonadati</taxon>
        <taxon>Planctomycetota</taxon>
        <taxon>Planctomycetia</taxon>
        <taxon>Pirellulales</taxon>
        <taxon>Pirellulaceae</taxon>
        <taxon>Neorhodopirellula</taxon>
    </lineage>
</organism>
<dbReference type="GO" id="GO:0003677">
    <property type="term" value="F:DNA binding"/>
    <property type="evidence" value="ECO:0007669"/>
    <property type="project" value="InterPro"/>
</dbReference>
<evidence type="ECO:0000313" key="7">
    <source>
        <dbReference type="EMBL" id="TWT92227.1"/>
    </source>
</evidence>
<dbReference type="Pfam" id="PF04542">
    <property type="entry name" value="Sigma70_r2"/>
    <property type="match status" value="1"/>
</dbReference>
<dbReference type="Pfam" id="PF08281">
    <property type="entry name" value="Sigma70_r4_2"/>
    <property type="match status" value="1"/>
</dbReference>
<evidence type="ECO:0000313" key="8">
    <source>
        <dbReference type="Proteomes" id="UP000316213"/>
    </source>
</evidence>
<dbReference type="InterPro" id="IPR039425">
    <property type="entry name" value="RNA_pol_sigma-70-like"/>
</dbReference>
<dbReference type="InterPro" id="IPR014331">
    <property type="entry name" value="RNA_pol_sigma70_ECF_RHOBA"/>
</dbReference>
<dbReference type="GO" id="GO:0016987">
    <property type="term" value="F:sigma factor activity"/>
    <property type="evidence" value="ECO:0007669"/>
    <property type="project" value="UniProtKB-KW"/>
</dbReference>
<dbReference type="InterPro" id="IPR013325">
    <property type="entry name" value="RNA_pol_sigma_r2"/>
</dbReference>
<dbReference type="NCBIfam" id="TIGR02937">
    <property type="entry name" value="sigma70-ECF"/>
    <property type="match status" value="1"/>
</dbReference>
<evidence type="ECO:0000259" key="5">
    <source>
        <dbReference type="Pfam" id="PF04542"/>
    </source>
</evidence>
<feature type="domain" description="RNA polymerase sigma-70 region 2" evidence="5">
    <location>
        <begin position="20"/>
        <end position="83"/>
    </location>
</feature>
<dbReference type="SUPFAM" id="SSF88946">
    <property type="entry name" value="Sigma2 domain of RNA polymerase sigma factors"/>
    <property type="match status" value="1"/>
</dbReference>
<keyword evidence="2" id="KW-0805">Transcription regulation</keyword>
<dbReference type="EMBL" id="SJPM01000012">
    <property type="protein sequence ID" value="TWT92227.1"/>
    <property type="molecule type" value="Genomic_DNA"/>
</dbReference>
<evidence type="ECO:0000259" key="6">
    <source>
        <dbReference type="Pfam" id="PF08281"/>
    </source>
</evidence>
<dbReference type="PANTHER" id="PTHR43133:SF51">
    <property type="entry name" value="RNA POLYMERASE SIGMA FACTOR"/>
    <property type="match status" value="1"/>
</dbReference>
<proteinExistence type="inferred from homology"/>
<evidence type="ECO:0000256" key="1">
    <source>
        <dbReference type="ARBA" id="ARBA00010641"/>
    </source>
</evidence>
<dbReference type="Gene3D" id="1.10.10.10">
    <property type="entry name" value="Winged helix-like DNA-binding domain superfamily/Winged helix DNA-binding domain"/>
    <property type="match status" value="1"/>
</dbReference>
<dbReference type="Gene3D" id="1.10.1740.10">
    <property type="match status" value="1"/>
</dbReference>
<name>A0A5C5ZYY4_9BACT</name>
<dbReference type="OrthoDB" id="6383365at2"/>
<dbReference type="NCBIfam" id="TIGR02989">
    <property type="entry name" value="Sig-70_gvs1"/>
    <property type="match status" value="1"/>
</dbReference>
<keyword evidence="8" id="KW-1185">Reference proteome</keyword>
<dbReference type="SUPFAM" id="SSF88659">
    <property type="entry name" value="Sigma3 and sigma4 domains of RNA polymerase sigma factors"/>
    <property type="match status" value="1"/>
</dbReference>
<dbReference type="InterPro" id="IPR007627">
    <property type="entry name" value="RNA_pol_sigma70_r2"/>
</dbReference>
<keyword evidence="4" id="KW-0804">Transcription</keyword>
<sequence length="180" mass="21588">MSKKTSELDSYEQFMRRFLECQRGLLRYVMCFVPNVHDARDIVQNTAIALWKKHELFDPSEPFMPWACRFALNETRLFMRTNERWKHFLDDETVAALAGRREEMADELDERRIHLRECLRKLPKDQRLVVEGYYFEDLSVEQLAESSRRSVDAIYKSLQRIRMALMKCVQRRLSFTLGVE</sequence>
<dbReference type="InterPro" id="IPR014284">
    <property type="entry name" value="RNA_pol_sigma-70_dom"/>
</dbReference>
<dbReference type="AlphaFoldDB" id="A0A5C5ZYY4"/>
<comment type="similarity">
    <text evidence="1">Belongs to the sigma-70 factor family. ECF subfamily.</text>
</comment>
<dbReference type="InterPro" id="IPR013324">
    <property type="entry name" value="RNA_pol_sigma_r3/r4-like"/>
</dbReference>
<dbReference type="GO" id="GO:0006352">
    <property type="term" value="P:DNA-templated transcription initiation"/>
    <property type="evidence" value="ECO:0007669"/>
    <property type="project" value="InterPro"/>
</dbReference>
<evidence type="ECO:0000256" key="2">
    <source>
        <dbReference type="ARBA" id="ARBA00023015"/>
    </source>
</evidence>
<gene>
    <name evidence="7" type="primary">sigV</name>
    <name evidence="7" type="ORF">Pla100_47640</name>
</gene>
<feature type="domain" description="RNA polymerase sigma factor 70 region 4 type 2" evidence="6">
    <location>
        <begin position="115"/>
        <end position="165"/>
    </location>
</feature>
<dbReference type="RefSeq" id="WP_146580538.1">
    <property type="nucleotide sequence ID" value="NZ_SJPM01000012.1"/>
</dbReference>
<reference evidence="7 8" key="1">
    <citation type="submission" date="2019-02" db="EMBL/GenBank/DDBJ databases">
        <title>Deep-cultivation of Planctomycetes and their phenomic and genomic characterization uncovers novel biology.</title>
        <authorList>
            <person name="Wiegand S."/>
            <person name="Jogler M."/>
            <person name="Boedeker C."/>
            <person name="Pinto D."/>
            <person name="Vollmers J."/>
            <person name="Rivas-Marin E."/>
            <person name="Kohn T."/>
            <person name="Peeters S.H."/>
            <person name="Heuer A."/>
            <person name="Rast P."/>
            <person name="Oberbeckmann S."/>
            <person name="Bunk B."/>
            <person name="Jeske O."/>
            <person name="Meyerdierks A."/>
            <person name="Storesund J.E."/>
            <person name="Kallscheuer N."/>
            <person name="Luecker S."/>
            <person name="Lage O.M."/>
            <person name="Pohl T."/>
            <person name="Merkel B.J."/>
            <person name="Hornburger P."/>
            <person name="Mueller R.-W."/>
            <person name="Bruemmer F."/>
            <person name="Labrenz M."/>
            <person name="Spormann A.M."/>
            <person name="Op Den Camp H."/>
            <person name="Overmann J."/>
            <person name="Amann R."/>
            <person name="Jetten M.S.M."/>
            <person name="Mascher T."/>
            <person name="Medema M.H."/>
            <person name="Devos D.P."/>
            <person name="Kaster A.-K."/>
            <person name="Ovreas L."/>
            <person name="Rohde M."/>
            <person name="Galperin M.Y."/>
            <person name="Jogler C."/>
        </authorList>
    </citation>
    <scope>NUCLEOTIDE SEQUENCE [LARGE SCALE GENOMIC DNA]</scope>
    <source>
        <strain evidence="7 8">Pla100</strain>
    </source>
</reference>
<protein>
    <submittedName>
        <fullName evidence="7">RNA polymerase sigma factor SigV</fullName>
    </submittedName>
</protein>
<evidence type="ECO:0000256" key="4">
    <source>
        <dbReference type="ARBA" id="ARBA00023163"/>
    </source>
</evidence>
<dbReference type="InterPro" id="IPR013249">
    <property type="entry name" value="RNA_pol_sigma70_r4_t2"/>
</dbReference>
<dbReference type="Proteomes" id="UP000316213">
    <property type="component" value="Unassembled WGS sequence"/>
</dbReference>